<dbReference type="EMBL" id="KQ421523">
    <property type="protein sequence ID" value="KOF77219.1"/>
    <property type="molecule type" value="Genomic_DNA"/>
</dbReference>
<protein>
    <submittedName>
        <fullName evidence="2">Uncharacterized protein</fullName>
    </submittedName>
</protein>
<keyword evidence="1" id="KW-0812">Transmembrane</keyword>
<name>A0A0L8GK35_OCTBM</name>
<keyword evidence="1" id="KW-1133">Transmembrane helix</keyword>
<dbReference type="AlphaFoldDB" id="A0A0L8GK35"/>
<evidence type="ECO:0000313" key="2">
    <source>
        <dbReference type="EMBL" id="KOF77219.1"/>
    </source>
</evidence>
<gene>
    <name evidence="2" type="ORF">OCBIM_22032318mg</name>
</gene>
<sequence length="79" mass="8789">MKLLRQGALALTTKIIIVIIIIITKRVGGSLCQQGCYVYVAGSFVNIHGRSMRQCRERHDSIFPATASFCMRLSGRFAD</sequence>
<proteinExistence type="predicted"/>
<feature type="transmembrane region" description="Helical" evidence="1">
    <location>
        <begin position="6"/>
        <end position="24"/>
    </location>
</feature>
<accession>A0A0L8GK35</accession>
<keyword evidence="1" id="KW-0472">Membrane</keyword>
<evidence type="ECO:0000256" key="1">
    <source>
        <dbReference type="SAM" id="Phobius"/>
    </source>
</evidence>
<reference evidence="2" key="1">
    <citation type="submission" date="2015-07" db="EMBL/GenBank/DDBJ databases">
        <title>MeaNS - Measles Nucleotide Surveillance Program.</title>
        <authorList>
            <person name="Tran T."/>
            <person name="Druce J."/>
        </authorList>
    </citation>
    <scope>NUCLEOTIDE SEQUENCE</scope>
    <source>
        <strain evidence="2">UCB-OBI-ISO-001</strain>
        <tissue evidence="2">Gonad</tissue>
    </source>
</reference>
<organism evidence="2">
    <name type="scientific">Octopus bimaculoides</name>
    <name type="common">California two-spotted octopus</name>
    <dbReference type="NCBI Taxonomy" id="37653"/>
    <lineage>
        <taxon>Eukaryota</taxon>
        <taxon>Metazoa</taxon>
        <taxon>Spiralia</taxon>
        <taxon>Lophotrochozoa</taxon>
        <taxon>Mollusca</taxon>
        <taxon>Cephalopoda</taxon>
        <taxon>Coleoidea</taxon>
        <taxon>Octopodiformes</taxon>
        <taxon>Octopoda</taxon>
        <taxon>Incirrata</taxon>
        <taxon>Octopodidae</taxon>
        <taxon>Octopus</taxon>
    </lineage>
</organism>